<evidence type="ECO:0000256" key="5">
    <source>
        <dbReference type="ARBA" id="ARBA00022679"/>
    </source>
</evidence>
<keyword evidence="7" id="KW-0418">Kinase</keyword>
<dbReference type="EMBL" id="JBBNGS010000005">
    <property type="protein sequence ID" value="MEQ2637456.1"/>
    <property type="molecule type" value="Genomic_DNA"/>
</dbReference>
<evidence type="ECO:0000313" key="9">
    <source>
        <dbReference type="EMBL" id="MEQ2637456.1"/>
    </source>
</evidence>
<dbReference type="InterPro" id="IPR004720">
    <property type="entry name" value="PTS_IIB_sorbose-sp"/>
</dbReference>
<protein>
    <submittedName>
        <fullName evidence="9">PTS sugar transporter subunit IIB</fullName>
        <ecNumber evidence="9">2.7.1.-</ecNumber>
    </submittedName>
</protein>
<dbReference type="Gene3D" id="3.40.35.10">
    <property type="entry name" value="Phosphotransferase system, sorbose subfamily IIB component"/>
    <property type="match status" value="1"/>
</dbReference>
<evidence type="ECO:0000256" key="1">
    <source>
        <dbReference type="ARBA" id="ARBA00004496"/>
    </source>
</evidence>
<feature type="domain" description="PTS EIIB type-4" evidence="8">
    <location>
        <begin position="1"/>
        <end position="162"/>
    </location>
</feature>
<evidence type="ECO:0000256" key="4">
    <source>
        <dbReference type="ARBA" id="ARBA00022597"/>
    </source>
</evidence>
<reference evidence="9 10" key="1">
    <citation type="submission" date="2024-04" db="EMBL/GenBank/DDBJ databases">
        <title>Human intestinal bacterial collection.</title>
        <authorList>
            <person name="Pauvert C."/>
            <person name="Hitch T.C.A."/>
            <person name="Clavel T."/>
        </authorList>
    </citation>
    <scope>NUCLEOTIDE SEQUENCE [LARGE SCALE GENOMIC DNA]</scope>
    <source>
        <strain evidence="9 10">CLA-AA-H197</strain>
    </source>
</reference>
<keyword evidence="3" id="KW-0963">Cytoplasm</keyword>
<dbReference type="InterPro" id="IPR036667">
    <property type="entry name" value="PTS_IIB_sorbose-sp_sf"/>
</dbReference>
<evidence type="ECO:0000313" key="10">
    <source>
        <dbReference type="Proteomes" id="UP001478817"/>
    </source>
</evidence>
<sequence>MSIIAARIDNRLLHGIVATQWVPEFHPQRLMIIDDEYANDPTKKAGMRMAKPAGVALSIISRETAYANFAAGKYDDHTVFVVVREPQVVLDLQEAGQKVPRLTVGGTVDPAEGVGATQVSRRAYVLDSQVPTYSAIAGNGCDITVQYVCADKCEPLSKYVSL</sequence>
<keyword evidence="2" id="KW-0813">Transport</keyword>
<dbReference type="GO" id="GO:0016740">
    <property type="term" value="F:transferase activity"/>
    <property type="evidence" value="ECO:0007669"/>
    <property type="project" value="UniProtKB-KW"/>
</dbReference>
<keyword evidence="10" id="KW-1185">Reference proteome</keyword>
<name>A0ABV1IHH1_9ACTN</name>
<gene>
    <name evidence="9" type="ORF">AAAT05_03775</name>
</gene>
<accession>A0ABV1IHH1</accession>
<dbReference type="EC" id="2.7.1.-" evidence="9"/>
<evidence type="ECO:0000256" key="6">
    <source>
        <dbReference type="ARBA" id="ARBA00022683"/>
    </source>
</evidence>
<keyword evidence="4 9" id="KW-0762">Sugar transport</keyword>
<keyword evidence="6" id="KW-0598">Phosphotransferase system</keyword>
<dbReference type="SUPFAM" id="SSF52728">
    <property type="entry name" value="PTS IIb component"/>
    <property type="match status" value="1"/>
</dbReference>
<keyword evidence="5 9" id="KW-0808">Transferase</keyword>
<evidence type="ECO:0000256" key="7">
    <source>
        <dbReference type="ARBA" id="ARBA00022777"/>
    </source>
</evidence>
<proteinExistence type="predicted"/>
<evidence type="ECO:0000256" key="3">
    <source>
        <dbReference type="ARBA" id="ARBA00022490"/>
    </source>
</evidence>
<dbReference type="Pfam" id="PF03830">
    <property type="entry name" value="PTSIIB_sorb"/>
    <property type="match status" value="1"/>
</dbReference>
<evidence type="ECO:0000259" key="8">
    <source>
        <dbReference type="PROSITE" id="PS51101"/>
    </source>
</evidence>
<dbReference type="Proteomes" id="UP001478817">
    <property type="component" value="Unassembled WGS sequence"/>
</dbReference>
<comment type="subcellular location">
    <subcellularLocation>
        <location evidence="1">Cytoplasm</location>
    </subcellularLocation>
</comment>
<comment type="caution">
    <text evidence="9">The sequence shown here is derived from an EMBL/GenBank/DDBJ whole genome shotgun (WGS) entry which is preliminary data.</text>
</comment>
<dbReference type="RefSeq" id="WP_349181956.1">
    <property type="nucleotide sequence ID" value="NZ_JBBNGS010000005.1"/>
</dbReference>
<organism evidence="9 10">
    <name type="scientific">Paratractidigestivibacter faecalis</name>
    <dbReference type="NCBI Taxonomy" id="2292441"/>
    <lineage>
        <taxon>Bacteria</taxon>
        <taxon>Bacillati</taxon>
        <taxon>Actinomycetota</taxon>
        <taxon>Coriobacteriia</taxon>
        <taxon>Coriobacteriales</taxon>
        <taxon>Atopobiaceae</taxon>
        <taxon>Paratractidigestivibacter</taxon>
    </lineage>
</organism>
<evidence type="ECO:0000256" key="2">
    <source>
        <dbReference type="ARBA" id="ARBA00022448"/>
    </source>
</evidence>
<dbReference type="PROSITE" id="PS51101">
    <property type="entry name" value="PTS_EIIB_TYPE_4"/>
    <property type="match status" value="1"/>
</dbReference>